<dbReference type="InterPro" id="IPR037066">
    <property type="entry name" value="Plug_dom_sf"/>
</dbReference>
<dbReference type="Pfam" id="PF07715">
    <property type="entry name" value="Plug"/>
    <property type="match status" value="1"/>
</dbReference>
<dbReference type="Gene3D" id="2.60.40.1120">
    <property type="entry name" value="Carboxypeptidase-like, regulatory domain"/>
    <property type="match status" value="1"/>
</dbReference>
<dbReference type="SUPFAM" id="SSF49464">
    <property type="entry name" value="Carboxypeptidase regulatory domain-like"/>
    <property type="match status" value="1"/>
</dbReference>
<dbReference type="PANTHER" id="PTHR40980">
    <property type="entry name" value="PLUG DOMAIN-CONTAINING PROTEIN"/>
    <property type="match status" value="1"/>
</dbReference>
<dbReference type="PANTHER" id="PTHR40980:SF5">
    <property type="entry name" value="TONB-DEPENDENT RECEPTOR"/>
    <property type="match status" value="1"/>
</dbReference>
<evidence type="ECO:0000256" key="1">
    <source>
        <dbReference type="ARBA" id="ARBA00004442"/>
    </source>
</evidence>
<dbReference type="InterPro" id="IPR012910">
    <property type="entry name" value="Plug_dom"/>
</dbReference>
<dbReference type="Gene3D" id="2.170.130.10">
    <property type="entry name" value="TonB-dependent receptor, plug domain"/>
    <property type="match status" value="1"/>
</dbReference>
<gene>
    <name evidence="8" type="ORF">JCM19302_1452</name>
    <name evidence="9" type="ORF">JCM19538_2464</name>
</gene>
<evidence type="ECO:0000256" key="5">
    <source>
        <dbReference type="SAM" id="SignalP"/>
    </source>
</evidence>
<protein>
    <submittedName>
        <fullName evidence="8">TonB-dependent receptor</fullName>
    </submittedName>
</protein>
<evidence type="ECO:0000313" key="11">
    <source>
        <dbReference type="Proteomes" id="UP000030184"/>
    </source>
</evidence>
<comment type="subcellular location">
    <subcellularLocation>
        <location evidence="1 4">Cell outer membrane</location>
    </subcellularLocation>
</comment>
<dbReference type="EMBL" id="BBNS01000006">
    <property type="protein sequence ID" value="GAL70543.1"/>
    <property type="molecule type" value="Genomic_DNA"/>
</dbReference>
<keyword evidence="5" id="KW-0732">Signal</keyword>
<dbReference type="OrthoDB" id="9768470at2"/>
<dbReference type="EMBL" id="BBNY01000001">
    <property type="protein sequence ID" value="GAL88101.1"/>
    <property type="molecule type" value="Genomic_DNA"/>
</dbReference>
<dbReference type="RefSeq" id="WP_042248140.1">
    <property type="nucleotide sequence ID" value="NZ_BBNS01000006.1"/>
</dbReference>
<name>A0A090W2X8_9FLAO</name>
<feature type="signal peptide" evidence="5">
    <location>
        <begin position="1"/>
        <end position="18"/>
    </location>
</feature>
<accession>A0A090W2X8</accession>
<dbReference type="Pfam" id="PF00593">
    <property type="entry name" value="TonB_dep_Rec_b-barrel"/>
    <property type="match status" value="1"/>
</dbReference>
<dbReference type="InterPro" id="IPR036942">
    <property type="entry name" value="Beta-barrel_TonB_sf"/>
</dbReference>
<dbReference type="Proteomes" id="UP000030184">
    <property type="component" value="Unassembled WGS sequence"/>
</dbReference>
<reference evidence="11" key="1">
    <citation type="journal article" date="2014" name="Genome Announc.">
        <title>Draft Genome Sequence of Marine Flavobacterium Jejuia pallidilutea Strain 11shimoA1 and Pigmentation Mutants.</title>
        <authorList>
            <person name="Takatani N."/>
            <person name="Nakanishi M."/>
            <person name="Meirelles P."/>
            <person name="Mino S."/>
            <person name="Suda W."/>
            <person name="Oshima K."/>
            <person name="Hattori M."/>
            <person name="Ohkuma M."/>
            <person name="Hosokawa M."/>
            <person name="Miyashita K."/>
            <person name="Thompson F.L."/>
            <person name="Niwa A."/>
            <person name="Sawabe T."/>
            <person name="Sawabe T."/>
        </authorList>
    </citation>
    <scope>NUCLEOTIDE SEQUENCE [LARGE SCALE GENOMIC DNA]</scope>
    <source>
        <strain evidence="11">JCM 19538</strain>
    </source>
</reference>
<proteinExistence type="inferred from homology"/>
<evidence type="ECO:0000259" key="7">
    <source>
        <dbReference type="Pfam" id="PF07715"/>
    </source>
</evidence>
<keyword evidence="2 4" id="KW-0472">Membrane</keyword>
<feature type="domain" description="TonB-dependent receptor-like beta-barrel" evidence="6">
    <location>
        <begin position="462"/>
        <end position="908"/>
    </location>
</feature>
<comment type="caution">
    <text evidence="8">The sequence shown here is derived from an EMBL/GenBank/DDBJ whole genome shotgun (WGS) entry which is preliminary data.</text>
</comment>
<feature type="chain" id="PRO_5010408433" evidence="5">
    <location>
        <begin position="19"/>
        <end position="957"/>
    </location>
</feature>
<comment type="similarity">
    <text evidence="4">Belongs to the TonB-dependent receptor family.</text>
</comment>
<dbReference type="Pfam" id="PF13715">
    <property type="entry name" value="CarbopepD_reg_2"/>
    <property type="match status" value="1"/>
</dbReference>
<evidence type="ECO:0000313" key="8">
    <source>
        <dbReference type="EMBL" id="GAL70543.1"/>
    </source>
</evidence>
<keyword evidence="11" id="KW-1185">Reference proteome</keyword>
<evidence type="ECO:0000256" key="3">
    <source>
        <dbReference type="ARBA" id="ARBA00023237"/>
    </source>
</evidence>
<evidence type="ECO:0000256" key="4">
    <source>
        <dbReference type="RuleBase" id="RU003357"/>
    </source>
</evidence>
<evidence type="ECO:0000256" key="2">
    <source>
        <dbReference type="ARBA" id="ARBA00023136"/>
    </source>
</evidence>
<dbReference type="SUPFAM" id="SSF56935">
    <property type="entry name" value="Porins"/>
    <property type="match status" value="1"/>
</dbReference>
<keyword evidence="4" id="KW-0798">TonB box</keyword>
<keyword evidence="8" id="KW-0675">Receptor</keyword>
<dbReference type="Proteomes" id="UP000029646">
    <property type="component" value="Unassembled WGS sequence"/>
</dbReference>
<evidence type="ECO:0000259" key="6">
    <source>
        <dbReference type="Pfam" id="PF00593"/>
    </source>
</evidence>
<dbReference type="AlphaFoldDB" id="A0A090W2X8"/>
<dbReference type="Gene3D" id="2.40.170.20">
    <property type="entry name" value="TonB-dependent receptor, beta-barrel domain"/>
    <property type="match status" value="1"/>
</dbReference>
<organism evidence="8 10">
    <name type="scientific">Jejuia pallidilutea</name>
    <dbReference type="NCBI Taxonomy" id="504487"/>
    <lineage>
        <taxon>Bacteria</taxon>
        <taxon>Pseudomonadati</taxon>
        <taxon>Bacteroidota</taxon>
        <taxon>Flavobacteriia</taxon>
        <taxon>Flavobacteriales</taxon>
        <taxon>Flavobacteriaceae</taxon>
        <taxon>Jejuia</taxon>
    </lineage>
</organism>
<feature type="domain" description="TonB-dependent receptor plug" evidence="7">
    <location>
        <begin position="131"/>
        <end position="229"/>
    </location>
</feature>
<keyword evidence="3" id="KW-0998">Cell outer membrane</keyword>
<sequence length="957" mass="106020">MRTFILSLLLLTTVLSYAQNTGTIVGKLTDKEYNNEPLAFANVLIKGTTKGTTSDFDGLYELANVDPGNYTLVFSFVGYQTIEIPVTVVAGKVTEVNVPMSASAASLDEVVITTTNKRESVTALLLEQKKAVSIKQSIGAEELSAKGVGDAAAAVAQISGISKQQGDSNVYVRGLGDRYQNTTLNGLSLPSNDVNKKNINLDLFSSDIIENVSVSKAYTPSFYGDFSAGNVNIDSKEYTGNGYFAVNLGSGVNSNAAGQNFVRSEGPSIFGFYNRYDNNPFAVVLSHGVDPQESEATAPINLNGSIEGGYSFSFDSDTRLSFFATASFTSGYEFLEGPAIDFTNDVKVRFNNVEEYSYSTNTTAMGNITFKLDNNNKFKFNSLFINSGRDAVGYYGTQGLGFNRDGFSNNGDGGYYQMNVQFNQDMIFVNQLTGSHKSNDEKLEIDWGFGFNKVFSDEPDRKRISLEDYQFALDNDPNTNPIFYDNIAFDNQRFFQSIEDDEINSFLNLKYNLSDNIKFNFGYNGKTKERRFNNWRYGYIIADKLANPVTDVNNLDDFFNVSNINIPEGEGLWDLFIARNPQEINFGLLNRPQLYENNYTGNLDIHAGFATAELNFGKWLFVPGIRLESFSQSIIYDVINPVPTDPGFRDAYENILLPSMNIKYAINDDQNIRFSFSNTVSFPEFKEVANFVYEGVTQRIGGNPDLLGKPDGTGVSFSDIYNYDLKYEWFPSPSELIAVAAFAKVINDPVNRVVATDATGNQRFFRTGEKAEVFGVEVELRKNILLNEDEEPLLSFGANAAYTHTEQDLKSVSSTDGFTFGTSFGDKTTDELQGASPVIVNADINYSPKFGNYQPQATATFSYFSDRIFALGSGDLGNMVEKGVPTLNLIIKNKFGKNFEANLSITNILDPDISLIRENTNVEDNSTLLGEFVKDGDVTLREFNRGINLGLTLKYNF</sequence>
<evidence type="ECO:0000313" key="10">
    <source>
        <dbReference type="Proteomes" id="UP000029646"/>
    </source>
</evidence>
<dbReference type="InterPro" id="IPR000531">
    <property type="entry name" value="Beta-barrel_TonB"/>
</dbReference>
<dbReference type="GO" id="GO:0009279">
    <property type="term" value="C:cell outer membrane"/>
    <property type="evidence" value="ECO:0007669"/>
    <property type="project" value="UniProtKB-SubCell"/>
</dbReference>
<dbReference type="InterPro" id="IPR008969">
    <property type="entry name" value="CarboxyPept-like_regulatory"/>
</dbReference>
<evidence type="ECO:0000313" key="9">
    <source>
        <dbReference type="EMBL" id="GAL88101.1"/>
    </source>
</evidence>